<dbReference type="EMBL" id="NAOO01000045">
    <property type="protein sequence ID" value="RFB82154.1"/>
    <property type="molecule type" value="Genomic_DNA"/>
</dbReference>
<feature type="coiled-coil region" evidence="1">
    <location>
        <begin position="338"/>
        <end position="443"/>
    </location>
</feature>
<evidence type="ECO:0000256" key="1">
    <source>
        <dbReference type="SAM" id="Coils"/>
    </source>
</evidence>
<dbReference type="InterPro" id="IPR018760">
    <property type="entry name" value="DUF2326"/>
</dbReference>
<dbReference type="RefSeq" id="WP_116276384.1">
    <property type="nucleotide sequence ID" value="NZ_KZ859531.1"/>
</dbReference>
<evidence type="ECO:0000313" key="4">
    <source>
        <dbReference type="Proteomes" id="UP000256748"/>
    </source>
</evidence>
<feature type="coiled-coil region" evidence="1">
    <location>
        <begin position="206"/>
        <end position="261"/>
    </location>
</feature>
<dbReference type="InterPro" id="IPR027417">
    <property type="entry name" value="P-loop_NTPase"/>
</dbReference>
<dbReference type="Pfam" id="PF10088">
    <property type="entry name" value="DUF2326"/>
    <property type="match status" value="1"/>
</dbReference>
<evidence type="ECO:0000313" key="3">
    <source>
        <dbReference type="EMBL" id="RFB82154.1"/>
    </source>
</evidence>
<dbReference type="Gene3D" id="3.40.50.300">
    <property type="entry name" value="P-loop containing nucleotide triphosphate hydrolases"/>
    <property type="match status" value="1"/>
</dbReference>
<comment type="caution">
    <text evidence="3">The sequence shown here is derived from an EMBL/GenBank/DDBJ whole genome shotgun (WGS) entry which is preliminary data.</text>
</comment>
<keyword evidence="1" id="KW-0175">Coiled coil</keyword>
<proteinExistence type="predicted"/>
<dbReference type="AlphaFoldDB" id="A0A3E1AYT2"/>
<dbReference type="Proteomes" id="UP000256748">
    <property type="component" value="Unassembled WGS sequence"/>
</dbReference>
<name>A0A3E1AYT2_RHILT</name>
<sequence length="603" mass="70334">MQLSRLYTNFDNLFTPIDFNCETDADMLNVVYGDVSRVKDGGPRDSHNLGKTTLIHLIDFMFLKDITGSRHFLETHAERFSKFKFYLEIGLNDGSFLTVKREVVDNNKIALKKHEDRGQNFASMPSADWDHDGVSRTAARELLDGILDLRIISPYDYRKALSYFLRTQEDYNDVLQLQKFVAGAHSGWKPFVMTLLGFDEESVERKYKLDQDIEEKENDKKKKEAELQVDETDLLRLSAEIRNKKVELEETEADLDRFEFSSEERRLMHELVDVIEARIAETNDALYNVRVDIRNIDTSLKNKMSFNLSEVETIFKESELNFPGQLKKSYEALVEFNRQITNERNRTLRARKKELEEEQERLRAQRRVDDLKRQEYNNILQGTDTLEKFKRLQRNLAEQRADIAYLEGQEQRLSAIANLESEINKLKRDRSQVVDEIKALISKGTPARDRIAANFNLYCRRVLDHEGLFYVRQNSMGNVEFPIELLEKGSKRASRQSEGKSYKQMLCALFDLSVLKAYEELPFYHFVYHDGILEGLDNRVKVRFLALVRELIADGKIQYIMSIINSDLPRDEDDKPIAFSTGEVVLRLDDSGDQGRLFKMPEF</sequence>
<feature type="domain" description="DUF2326" evidence="2">
    <location>
        <begin position="461"/>
        <end position="600"/>
    </location>
</feature>
<evidence type="ECO:0000259" key="2">
    <source>
        <dbReference type="Pfam" id="PF10088"/>
    </source>
</evidence>
<organism evidence="3 4">
    <name type="scientific">Rhizobium leguminosarum bv. trifolii</name>
    <dbReference type="NCBI Taxonomy" id="386"/>
    <lineage>
        <taxon>Bacteria</taxon>
        <taxon>Pseudomonadati</taxon>
        <taxon>Pseudomonadota</taxon>
        <taxon>Alphaproteobacteria</taxon>
        <taxon>Hyphomicrobiales</taxon>
        <taxon>Rhizobiaceae</taxon>
        <taxon>Rhizobium/Agrobacterium group</taxon>
        <taxon>Rhizobium</taxon>
    </lineage>
</organism>
<protein>
    <recommendedName>
        <fullName evidence="2">DUF2326 domain-containing protein</fullName>
    </recommendedName>
</protein>
<gene>
    <name evidence="3" type="ORF">B5K10_31075</name>
</gene>
<reference evidence="3 4" key="1">
    <citation type="submission" date="2017-03" db="EMBL/GenBank/DDBJ databases">
        <title>Genome analysis of Rhizobial strains effectives or ineffectives for nitrogen fixation isolated from bean seeds.</title>
        <authorList>
            <person name="Peralta H."/>
            <person name="Aguilar-Vera A."/>
            <person name="Mora Y."/>
            <person name="Vargas-Lagunas C."/>
            <person name="Girard L."/>
            <person name="Mora J."/>
        </authorList>
    </citation>
    <scope>NUCLEOTIDE SEQUENCE [LARGE SCALE GENOMIC DNA]</scope>
    <source>
        <strain evidence="3 4">CCGM5</strain>
    </source>
</reference>
<accession>A0A3E1AYT2</accession>